<evidence type="ECO:0000256" key="6">
    <source>
        <dbReference type="ARBA" id="ARBA00022833"/>
    </source>
</evidence>
<gene>
    <name evidence="7" type="primary">ybeY</name>
    <name evidence="8" type="ORF">ASNER_086</name>
</gene>
<comment type="similarity">
    <text evidence="1 7">Belongs to the endoribonuclease YbeY family.</text>
</comment>
<keyword evidence="7" id="KW-0690">Ribosome biogenesis</keyword>
<protein>
    <recommendedName>
        <fullName evidence="7">Endoribonuclease YbeY</fullName>
        <ecNumber evidence="7">3.1.-.-</ecNumber>
    </recommendedName>
</protein>
<dbReference type="HAMAP" id="MF_00009">
    <property type="entry name" value="Endoribonucl_YbeY"/>
    <property type="match status" value="1"/>
</dbReference>
<dbReference type="GO" id="GO:0008270">
    <property type="term" value="F:zinc ion binding"/>
    <property type="evidence" value="ECO:0007669"/>
    <property type="project" value="UniProtKB-UniRule"/>
</dbReference>
<dbReference type="OrthoDB" id="9811984at2"/>
<keyword evidence="9" id="KW-1185">Reference proteome</keyword>
<comment type="function">
    <text evidence="7">Single strand-specific metallo-endoribonuclease involved in late-stage 70S ribosome quality control and in maturation of the 3' terminus of the 16S rRNA.</text>
</comment>
<keyword evidence="7" id="KW-0698">rRNA processing</keyword>
<reference evidence="8 9" key="1">
    <citation type="journal article" date="2013" name="Environ. Microbiol.">
        <title>The nutrient supplying capabilities of Uzinura, an endosymbiont of armoured scale insects.</title>
        <authorList>
            <person name="Sabree Z.L."/>
            <person name="Huang C.Y."/>
            <person name="Okusu A."/>
            <person name="Moran N.A."/>
            <person name="Normark B.B."/>
        </authorList>
    </citation>
    <scope>NUCLEOTIDE SEQUENCE [LARGE SCALE GENOMIC DNA]</scope>
    <source>
        <strain evidence="8 9">ASNER</strain>
    </source>
</reference>
<dbReference type="Pfam" id="PF02130">
    <property type="entry name" value="YbeY"/>
    <property type="match status" value="1"/>
</dbReference>
<dbReference type="Proteomes" id="UP000011174">
    <property type="component" value="Chromosome"/>
</dbReference>
<evidence type="ECO:0000313" key="8">
    <source>
        <dbReference type="EMBL" id="AGC66856.1"/>
    </source>
</evidence>
<feature type="binding site" evidence="7">
    <location>
        <position position="115"/>
    </location>
    <ligand>
        <name>Zn(2+)</name>
        <dbReference type="ChEBI" id="CHEBI:29105"/>
        <note>catalytic</note>
    </ligand>
</feature>
<keyword evidence="6 7" id="KW-0862">Zinc</keyword>
<sequence>MIFYFWETYFKLDYEKLLNNWIISIIEHENGILGEINYIYCNDDHLLMINKKYLNHDFYTDVITFNYVRYTKISGDIFISIDRVKENALKWGVSFEKELYRIMIHGVLHLLSYNDKFIMQDKENFYLDLLFFKFKNVL</sequence>
<dbReference type="PATRIC" id="fig|1133592.3.peg.76"/>
<feature type="binding site" evidence="7">
    <location>
        <position position="109"/>
    </location>
    <ligand>
        <name>Zn(2+)</name>
        <dbReference type="ChEBI" id="CHEBI:29105"/>
        <note>catalytic</note>
    </ligand>
</feature>
<comment type="cofactor">
    <cofactor evidence="7">
        <name>Zn(2+)</name>
        <dbReference type="ChEBI" id="CHEBI:29105"/>
    </cofactor>
    <text evidence="7">Binds 1 zinc ion.</text>
</comment>
<dbReference type="EC" id="3.1.-.-" evidence="7"/>
<dbReference type="Gene3D" id="3.40.390.30">
    <property type="entry name" value="Metalloproteases ('zincins'), catalytic domain"/>
    <property type="match status" value="1"/>
</dbReference>
<dbReference type="GO" id="GO:0005737">
    <property type="term" value="C:cytoplasm"/>
    <property type="evidence" value="ECO:0007669"/>
    <property type="project" value="UniProtKB-SubCell"/>
</dbReference>
<evidence type="ECO:0000313" key="9">
    <source>
        <dbReference type="Proteomes" id="UP000011174"/>
    </source>
</evidence>
<dbReference type="NCBIfam" id="TIGR00043">
    <property type="entry name" value="rRNA maturation RNase YbeY"/>
    <property type="match status" value="1"/>
</dbReference>
<dbReference type="AlphaFoldDB" id="L7VK53"/>
<organism evidence="8 9">
    <name type="scientific">Candidatus Uzinura diaspidicola str. ASNER</name>
    <dbReference type="NCBI Taxonomy" id="1133592"/>
    <lineage>
        <taxon>Bacteria</taxon>
        <taxon>Pseudomonadati</taxon>
        <taxon>Bacteroidota</taxon>
        <taxon>Flavobacteriia</taxon>
        <taxon>Flavobacteriales</taxon>
        <taxon>Candidatus Uzinura</taxon>
    </lineage>
</organism>
<dbReference type="PANTHER" id="PTHR46986">
    <property type="entry name" value="ENDORIBONUCLEASE YBEY, CHLOROPLASTIC"/>
    <property type="match status" value="1"/>
</dbReference>
<feature type="binding site" evidence="7">
    <location>
        <position position="105"/>
    </location>
    <ligand>
        <name>Zn(2+)</name>
        <dbReference type="ChEBI" id="CHEBI:29105"/>
        <note>catalytic</note>
    </ligand>
</feature>
<keyword evidence="5 7" id="KW-0378">Hydrolase</keyword>
<evidence type="ECO:0000256" key="1">
    <source>
        <dbReference type="ARBA" id="ARBA00010875"/>
    </source>
</evidence>
<dbReference type="GO" id="GO:0006364">
    <property type="term" value="P:rRNA processing"/>
    <property type="evidence" value="ECO:0007669"/>
    <property type="project" value="UniProtKB-UniRule"/>
</dbReference>
<keyword evidence="2 7" id="KW-0540">Nuclease</keyword>
<evidence type="ECO:0000256" key="4">
    <source>
        <dbReference type="ARBA" id="ARBA00022759"/>
    </source>
</evidence>
<comment type="subcellular location">
    <subcellularLocation>
        <location evidence="7">Cytoplasm</location>
    </subcellularLocation>
</comment>
<dbReference type="HOGENOM" id="CLU_106710_3_3_10"/>
<dbReference type="InterPro" id="IPR002036">
    <property type="entry name" value="YbeY"/>
</dbReference>
<evidence type="ECO:0000256" key="5">
    <source>
        <dbReference type="ARBA" id="ARBA00022801"/>
    </source>
</evidence>
<dbReference type="KEGG" id="udi:ASNER_086"/>
<evidence type="ECO:0000256" key="7">
    <source>
        <dbReference type="HAMAP-Rule" id="MF_00009"/>
    </source>
</evidence>
<dbReference type="PANTHER" id="PTHR46986:SF1">
    <property type="entry name" value="ENDORIBONUCLEASE YBEY, CHLOROPLASTIC"/>
    <property type="match status" value="1"/>
</dbReference>
<proteinExistence type="inferred from homology"/>
<dbReference type="STRING" id="1133592.ASNER_086"/>
<evidence type="ECO:0000256" key="2">
    <source>
        <dbReference type="ARBA" id="ARBA00022722"/>
    </source>
</evidence>
<accession>L7VK53</accession>
<dbReference type="GO" id="GO:0004222">
    <property type="term" value="F:metalloendopeptidase activity"/>
    <property type="evidence" value="ECO:0007669"/>
    <property type="project" value="InterPro"/>
</dbReference>
<dbReference type="GO" id="GO:0004521">
    <property type="term" value="F:RNA endonuclease activity"/>
    <property type="evidence" value="ECO:0007669"/>
    <property type="project" value="UniProtKB-UniRule"/>
</dbReference>
<evidence type="ECO:0000256" key="3">
    <source>
        <dbReference type="ARBA" id="ARBA00022723"/>
    </source>
</evidence>
<dbReference type="InterPro" id="IPR023091">
    <property type="entry name" value="MetalPrtase_cat_dom_sf_prd"/>
</dbReference>
<name>L7VK53_9FLAO</name>
<dbReference type="SUPFAM" id="SSF55486">
    <property type="entry name" value="Metalloproteases ('zincins'), catalytic domain"/>
    <property type="match status" value="1"/>
</dbReference>
<keyword evidence="7" id="KW-0963">Cytoplasm</keyword>
<keyword evidence="4 7" id="KW-0255">Endonuclease</keyword>
<dbReference type="EMBL" id="CP003263">
    <property type="protein sequence ID" value="AGC66856.1"/>
    <property type="molecule type" value="Genomic_DNA"/>
</dbReference>
<keyword evidence="3 7" id="KW-0479">Metal-binding</keyword>